<dbReference type="Pfam" id="PF13641">
    <property type="entry name" value="Glyco_tranf_2_3"/>
    <property type="match status" value="1"/>
</dbReference>
<organism evidence="1 2">
    <name type="scientific">Rhodococcus aetherivorans</name>
    <dbReference type="NCBI Taxonomy" id="191292"/>
    <lineage>
        <taxon>Bacteria</taxon>
        <taxon>Bacillati</taxon>
        <taxon>Actinomycetota</taxon>
        <taxon>Actinomycetes</taxon>
        <taxon>Mycobacteriales</taxon>
        <taxon>Nocardiaceae</taxon>
        <taxon>Rhodococcus</taxon>
    </lineage>
</organism>
<dbReference type="CDD" id="cd00761">
    <property type="entry name" value="Glyco_tranf_GTA_type"/>
    <property type="match status" value="1"/>
</dbReference>
<name>A0AA46P835_9NOCA</name>
<evidence type="ECO:0000313" key="2">
    <source>
        <dbReference type="Proteomes" id="UP001163947"/>
    </source>
</evidence>
<dbReference type="InterPro" id="IPR029044">
    <property type="entry name" value="Nucleotide-diphossugar_trans"/>
</dbReference>
<dbReference type="Gene3D" id="3.90.550.10">
    <property type="entry name" value="Spore Coat Polysaccharide Biosynthesis Protein SpsA, Chain A"/>
    <property type="match status" value="1"/>
</dbReference>
<gene>
    <name evidence="1" type="ORF">OCS65_13490</name>
</gene>
<reference evidence="1" key="1">
    <citation type="submission" date="2022-09" db="EMBL/GenBank/DDBJ databases">
        <title>The genome sequence of Rhodococcus aetherivorans N1.</title>
        <authorList>
            <person name="Jiang W."/>
        </authorList>
    </citation>
    <scope>NUCLEOTIDE SEQUENCE</scope>
    <source>
        <strain evidence="1">N1</strain>
    </source>
</reference>
<dbReference type="AlphaFoldDB" id="A0AA46P835"/>
<dbReference type="RefSeq" id="WP_231772753.1">
    <property type="nucleotide sequence ID" value="NZ_CP088969.1"/>
</dbReference>
<protein>
    <submittedName>
        <fullName evidence="1">Glycosyltransferase family 2 protein</fullName>
    </submittedName>
</protein>
<sequence>MRALVGVVRAGAAAATLGAAVAVVNRLTLPRLVPGGVVDEAVTVIVPARNEARRLPDLVADLRAQRGLRRLRVVIFDDDSADGTAEAARLAAGDDPHVTVIRSTAPPPPGWTGKAAACARAYAATDPSGVVVFVDADVRLEPGAVAAAVTLLRDRRADLLTPWPFQRAGSAAEQLVQPLLFWSWFATLPVAVSHRSRRPSTAVSCGQFLVFDAPAYAAVGGHVAVASSPTEDLDLARALRRAGRRTMVAAAGDVASCRMYEGAAPLRAGYTRWLWSAFGPPAGSAAVLVAAAATYVLPPAAALLGRGPVRGWGVVGTAAAVVSRTLARATERGGEPGPSDVAAALTHPFAVCGFAALTSDSLRARRAGRLGWKDRPLP</sequence>
<accession>A0AA46P835</accession>
<dbReference type="PANTHER" id="PTHR43646:SF3">
    <property type="entry name" value="SLR1566 PROTEIN"/>
    <property type="match status" value="1"/>
</dbReference>
<evidence type="ECO:0000313" key="1">
    <source>
        <dbReference type="EMBL" id="UYF96690.1"/>
    </source>
</evidence>
<dbReference type="EMBL" id="CP106982">
    <property type="protein sequence ID" value="UYF96690.1"/>
    <property type="molecule type" value="Genomic_DNA"/>
</dbReference>
<dbReference type="Proteomes" id="UP001163947">
    <property type="component" value="Chromosome"/>
</dbReference>
<proteinExistence type="predicted"/>
<dbReference type="SUPFAM" id="SSF53448">
    <property type="entry name" value="Nucleotide-diphospho-sugar transferases"/>
    <property type="match status" value="1"/>
</dbReference>
<dbReference type="PANTHER" id="PTHR43646">
    <property type="entry name" value="GLYCOSYLTRANSFERASE"/>
    <property type="match status" value="1"/>
</dbReference>
<dbReference type="GeneID" id="83621449"/>